<evidence type="ECO:0000313" key="3">
    <source>
        <dbReference type="Proteomes" id="UP000676194"/>
    </source>
</evidence>
<gene>
    <name evidence="2" type="ORF">KIH39_07320</name>
</gene>
<reference evidence="2" key="1">
    <citation type="submission" date="2021-05" db="EMBL/GenBank/DDBJ databases">
        <title>Complete genome sequence of the cellulolytic planctomycete Telmatocola sphagniphila SP2T and characterization of the first cellulase from planctomycetes.</title>
        <authorList>
            <person name="Rakitin A.L."/>
            <person name="Beletsky A.V."/>
            <person name="Naumoff D.G."/>
            <person name="Kulichevskaya I.S."/>
            <person name="Mardanov A.V."/>
            <person name="Ravin N.V."/>
            <person name="Dedysh S.N."/>
        </authorList>
    </citation>
    <scope>NUCLEOTIDE SEQUENCE</scope>
    <source>
        <strain evidence="2">SP2T</strain>
    </source>
</reference>
<keyword evidence="3" id="KW-1185">Reference proteome</keyword>
<dbReference type="Pfam" id="PF04073">
    <property type="entry name" value="tRNA_edit"/>
    <property type="match status" value="1"/>
</dbReference>
<name>A0A8E6EUH2_9BACT</name>
<dbReference type="RefSeq" id="WP_213498655.1">
    <property type="nucleotide sequence ID" value="NZ_CP074694.1"/>
</dbReference>
<dbReference type="GO" id="GO:0002161">
    <property type="term" value="F:aminoacyl-tRNA deacylase activity"/>
    <property type="evidence" value="ECO:0007669"/>
    <property type="project" value="InterPro"/>
</dbReference>
<protein>
    <recommendedName>
        <fullName evidence="1">YbaK/aminoacyl-tRNA synthetase-associated domain-containing protein</fullName>
    </recommendedName>
</protein>
<evidence type="ECO:0000313" key="2">
    <source>
        <dbReference type="EMBL" id="QVL33709.1"/>
    </source>
</evidence>
<accession>A0A8E6EUH2</accession>
<dbReference type="KEGG" id="tsph:KIH39_07320"/>
<dbReference type="SUPFAM" id="SSF55826">
    <property type="entry name" value="YbaK/ProRS associated domain"/>
    <property type="match status" value="1"/>
</dbReference>
<dbReference type="AlphaFoldDB" id="A0A8E6EUH2"/>
<feature type="domain" description="YbaK/aminoacyl-tRNA synthetase-associated" evidence="1">
    <location>
        <begin position="23"/>
        <end position="140"/>
    </location>
</feature>
<organism evidence="2 3">
    <name type="scientific">Telmatocola sphagniphila</name>
    <dbReference type="NCBI Taxonomy" id="1123043"/>
    <lineage>
        <taxon>Bacteria</taxon>
        <taxon>Pseudomonadati</taxon>
        <taxon>Planctomycetota</taxon>
        <taxon>Planctomycetia</taxon>
        <taxon>Gemmatales</taxon>
        <taxon>Gemmataceae</taxon>
    </lineage>
</organism>
<dbReference type="Proteomes" id="UP000676194">
    <property type="component" value="Chromosome"/>
</dbReference>
<dbReference type="EMBL" id="CP074694">
    <property type="protein sequence ID" value="QVL33709.1"/>
    <property type="molecule type" value="Genomic_DNA"/>
</dbReference>
<proteinExistence type="predicted"/>
<evidence type="ECO:0000259" key="1">
    <source>
        <dbReference type="Pfam" id="PF04073"/>
    </source>
</evidence>
<dbReference type="PANTHER" id="PTHR30411:SF9">
    <property type="entry name" value="MULTIFUNCTIONAL SER_THR-TRNA DEACYLASE PROXP-Y"/>
    <property type="match status" value="1"/>
</dbReference>
<dbReference type="PANTHER" id="PTHR30411">
    <property type="entry name" value="CYTOPLASMIC PROTEIN"/>
    <property type="match status" value="1"/>
</dbReference>
<dbReference type="InterPro" id="IPR036754">
    <property type="entry name" value="YbaK/aa-tRNA-synt-asso_dom_sf"/>
</dbReference>
<dbReference type="InterPro" id="IPR007214">
    <property type="entry name" value="YbaK/aa-tRNA-synth-assoc-dom"/>
</dbReference>
<sequence>MTVFEKIQNLLTEKGIPFSVDRHEPVFTSEEAARVRGTSLASGAKALVVKVDDRFQLFVLPADRKLDSKAVKKAFKAKSIRFASREEVLELTGLLPGSIPPFGSLFNLPTTVEPLLMSNASINFNAGDHAISIQMKCDDYLIAENPTSLPISE</sequence>
<dbReference type="Gene3D" id="3.90.960.10">
    <property type="entry name" value="YbaK/aminoacyl-tRNA synthetase-associated domain"/>
    <property type="match status" value="1"/>
</dbReference>